<protein>
    <submittedName>
        <fullName evidence="1">Uncharacterized protein</fullName>
    </submittedName>
</protein>
<dbReference type="AlphaFoldDB" id="G7NKF0"/>
<evidence type="ECO:0000313" key="1">
    <source>
        <dbReference type="EMBL" id="EHH29198.1"/>
    </source>
</evidence>
<gene>
    <name evidence="1" type="ORF">EGK_09557</name>
</gene>
<proteinExistence type="predicted"/>
<feature type="non-terminal residue" evidence="1">
    <location>
        <position position="29"/>
    </location>
</feature>
<feature type="non-terminal residue" evidence="1">
    <location>
        <position position="1"/>
    </location>
</feature>
<sequence length="29" mass="3230">VEKVLHQGVVNGKVEYSLKRNGFTLADNN</sequence>
<dbReference type="Proteomes" id="UP000013456">
    <property type="component" value="Chromosome 18"/>
</dbReference>
<name>G7NKF0_MACMU</name>
<accession>G7NKF0</accession>
<reference evidence="1" key="1">
    <citation type="journal article" date="2011" name="Nat. Biotechnol.">
        <title>Genome sequencing and comparison of two nonhuman primate animal models, the cynomolgus and Chinese rhesus macaques.</title>
        <authorList>
            <person name="Yan G."/>
            <person name="Zhang G."/>
            <person name="Fang X."/>
            <person name="Zhang Y."/>
            <person name="Li C."/>
            <person name="Ling F."/>
            <person name="Cooper D.N."/>
            <person name="Li Q."/>
            <person name="Li Y."/>
            <person name="van Gool A.J."/>
            <person name="Du H."/>
            <person name="Chen J."/>
            <person name="Chen R."/>
            <person name="Zhang P."/>
            <person name="Huang Z."/>
            <person name="Thompson J.R."/>
            <person name="Meng Y."/>
            <person name="Bai Y."/>
            <person name="Wang J."/>
            <person name="Zhuo M."/>
            <person name="Wang T."/>
            <person name="Huang Y."/>
            <person name="Wei L."/>
            <person name="Li J."/>
            <person name="Wang Z."/>
            <person name="Hu H."/>
            <person name="Yang P."/>
            <person name="Le L."/>
            <person name="Stenson P.D."/>
            <person name="Li B."/>
            <person name="Liu X."/>
            <person name="Ball E.V."/>
            <person name="An N."/>
            <person name="Huang Q."/>
            <person name="Zhang Y."/>
            <person name="Fan W."/>
            <person name="Zhang X."/>
            <person name="Li Y."/>
            <person name="Wang W."/>
            <person name="Katze M.G."/>
            <person name="Su B."/>
            <person name="Nielsen R."/>
            <person name="Yang H."/>
            <person name="Wang J."/>
            <person name="Wang X."/>
            <person name="Wang J."/>
        </authorList>
    </citation>
    <scope>NUCLEOTIDE SEQUENCE [LARGE SCALE GENOMIC DNA]</scope>
    <source>
        <strain evidence="1">CR-5</strain>
    </source>
</reference>
<organism evidence="1">
    <name type="scientific">Macaca mulatta</name>
    <name type="common">Rhesus macaque</name>
    <dbReference type="NCBI Taxonomy" id="9544"/>
    <lineage>
        <taxon>Eukaryota</taxon>
        <taxon>Metazoa</taxon>
        <taxon>Chordata</taxon>
        <taxon>Craniata</taxon>
        <taxon>Vertebrata</taxon>
        <taxon>Euteleostomi</taxon>
        <taxon>Mammalia</taxon>
        <taxon>Eutheria</taxon>
        <taxon>Euarchontoglires</taxon>
        <taxon>Primates</taxon>
        <taxon>Haplorrhini</taxon>
        <taxon>Catarrhini</taxon>
        <taxon>Cercopithecidae</taxon>
        <taxon>Cercopithecinae</taxon>
        <taxon>Macaca</taxon>
    </lineage>
</organism>
<dbReference type="EMBL" id="CM001270">
    <property type="protein sequence ID" value="EHH29198.1"/>
    <property type="molecule type" value="Genomic_DNA"/>
</dbReference>